<sequence>MRMDDRLSGLPDDLIFKILYFIRFKDVIGTGILSPRWSCFSLFKIPIAASTPSPFLSLYNRKCSDRTSGTTVVCEIRPKNGGADCILPPSFSQRARKEKMLADQPSWGFFPIPYLRRNSISVFSCCGGGNLESSNDGSCGTLNTDSSTKKQTGRFWEAIRCFRLGQ</sequence>
<dbReference type="Proteomes" id="UP001056120">
    <property type="component" value="Linkage Group LG12"/>
</dbReference>
<protein>
    <submittedName>
        <fullName evidence="1">Uncharacterized protein</fullName>
    </submittedName>
</protein>
<name>A0ACB9HH70_9ASTR</name>
<organism evidence="1 2">
    <name type="scientific">Smallanthus sonchifolius</name>
    <dbReference type="NCBI Taxonomy" id="185202"/>
    <lineage>
        <taxon>Eukaryota</taxon>
        <taxon>Viridiplantae</taxon>
        <taxon>Streptophyta</taxon>
        <taxon>Embryophyta</taxon>
        <taxon>Tracheophyta</taxon>
        <taxon>Spermatophyta</taxon>
        <taxon>Magnoliopsida</taxon>
        <taxon>eudicotyledons</taxon>
        <taxon>Gunneridae</taxon>
        <taxon>Pentapetalae</taxon>
        <taxon>asterids</taxon>
        <taxon>campanulids</taxon>
        <taxon>Asterales</taxon>
        <taxon>Asteraceae</taxon>
        <taxon>Asteroideae</taxon>
        <taxon>Heliantheae alliance</taxon>
        <taxon>Millerieae</taxon>
        <taxon>Smallanthus</taxon>
    </lineage>
</organism>
<reference evidence="1 2" key="2">
    <citation type="journal article" date="2022" name="Mol. Ecol. Resour.">
        <title>The genomes of chicory, endive, great burdock and yacon provide insights into Asteraceae paleo-polyploidization history and plant inulin production.</title>
        <authorList>
            <person name="Fan W."/>
            <person name="Wang S."/>
            <person name="Wang H."/>
            <person name="Wang A."/>
            <person name="Jiang F."/>
            <person name="Liu H."/>
            <person name="Zhao H."/>
            <person name="Xu D."/>
            <person name="Zhang Y."/>
        </authorList>
    </citation>
    <scope>NUCLEOTIDE SEQUENCE [LARGE SCALE GENOMIC DNA]</scope>
    <source>
        <strain evidence="2">cv. Yunnan</strain>
        <tissue evidence="1">Leaves</tissue>
    </source>
</reference>
<gene>
    <name evidence="1" type="ORF">L1987_37427</name>
</gene>
<reference evidence="2" key="1">
    <citation type="journal article" date="2022" name="Mol. Ecol. Resour.">
        <title>The genomes of chicory, endive, great burdock and yacon provide insights into Asteraceae palaeo-polyploidization history and plant inulin production.</title>
        <authorList>
            <person name="Fan W."/>
            <person name="Wang S."/>
            <person name="Wang H."/>
            <person name="Wang A."/>
            <person name="Jiang F."/>
            <person name="Liu H."/>
            <person name="Zhao H."/>
            <person name="Xu D."/>
            <person name="Zhang Y."/>
        </authorList>
    </citation>
    <scope>NUCLEOTIDE SEQUENCE [LARGE SCALE GENOMIC DNA]</scope>
    <source>
        <strain evidence="2">cv. Yunnan</strain>
    </source>
</reference>
<keyword evidence="2" id="KW-1185">Reference proteome</keyword>
<comment type="caution">
    <text evidence="1">The sequence shown here is derived from an EMBL/GenBank/DDBJ whole genome shotgun (WGS) entry which is preliminary data.</text>
</comment>
<evidence type="ECO:0000313" key="1">
    <source>
        <dbReference type="EMBL" id="KAI3794788.1"/>
    </source>
</evidence>
<accession>A0ACB9HH70</accession>
<proteinExistence type="predicted"/>
<evidence type="ECO:0000313" key="2">
    <source>
        <dbReference type="Proteomes" id="UP001056120"/>
    </source>
</evidence>
<dbReference type="EMBL" id="CM042029">
    <property type="protein sequence ID" value="KAI3794788.1"/>
    <property type="molecule type" value="Genomic_DNA"/>
</dbReference>